<name>A0A182Q7A2_9DIPT</name>
<sequence length="160" mass="17048">MSTKAAVAGHTFDSSSTTSIVVMKLHALPPYSSLTSIPISPLSNRARTTDGSNWCSSSIFFTSGAICSWASFATVSFITSSSSLSRFRLLGGELQLSALLFSKSDAVFRCGCIVVTPDVTVASDIFINPSAVRTTSESRSQLLRNSLLIEGRSVGFTHRI</sequence>
<dbReference type="AlphaFoldDB" id="A0A182Q7A2"/>
<organism evidence="1 2">
    <name type="scientific">Anopheles farauti</name>
    <dbReference type="NCBI Taxonomy" id="69004"/>
    <lineage>
        <taxon>Eukaryota</taxon>
        <taxon>Metazoa</taxon>
        <taxon>Ecdysozoa</taxon>
        <taxon>Arthropoda</taxon>
        <taxon>Hexapoda</taxon>
        <taxon>Insecta</taxon>
        <taxon>Pterygota</taxon>
        <taxon>Neoptera</taxon>
        <taxon>Endopterygota</taxon>
        <taxon>Diptera</taxon>
        <taxon>Nematocera</taxon>
        <taxon>Culicoidea</taxon>
        <taxon>Culicidae</taxon>
        <taxon>Anophelinae</taxon>
        <taxon>Anopheles</taxon>
    </lineage>
</organism>
<evidence type="ECO:0000313" key="2">
    <source>
        <dbReference type="Proteomes" id="UP000075886"/>
    </source>
</evidence>
<proteinExistence type="predicted"/>
<dbReference type="VEuPathDB" id="VectorBase:AFAF004465"/>
<dbReference type="EMBL" id="AXCN02000691">
    <property type="status" value="NOT_ANNOTATED_CDS"/>
    <property type="molecule type" value="Genomic_DNA"/>
</dbReference>
<evidence type="ECO:0000313" key="1">
    <source>
        <dbReference type="EnsemblMetazoa" id="AFAF004465-PA"/>
    </source>
</evidence>
<dbReference type="Proteomes" id="UP000075886">
    <property type="component" value="Unassembled WGS sequence"/>
</dbReference>
<keyword evidence="2" id="KW-1185">Reference proteome</keyword>
<protein>
    <submittedName>
        <fullName evidence="1">Uncharacterized protein</fullName>
    </submittedName>
</protein>
<accession>A0A182Q7A2</accession>
<dbReference type="EnsemblMetazoa" id="AFAF004465-RA">
    <property type="protein sequence ID" value="AFAF004465-PA"/>
    <property type="gene ID" value="AFAF004465"/>
</dbReference>
<reference evidence="1" key="2">
    <citation type="submission" date="2020-05" db="UniProtKB">
        <authorList>
            <consortium name="EnsemblMetazoa"/>
        </authorList>
    </citation>
    <scope>IDENTIFICATION</scope>
    <source>
        <strain evidence="1">FAR1</strain>
    </source>
</reference>
<reference evidence="2" key="1">
    <citation type="submission" date="2014-01" db="EMBL/GenBank/DDBJ databases">
        <title>The Genome Sequence of Anopheles farauti FAR1 (V2).</title>
        <authorList>
            <consortium name="The Broad Institute Genomics Platform"/>
            <person name="Neafsey D.E."/>
            <person name="Besansky N."/>
            <person name="Howell P."/>
            <person name="Walton C."/>
            <person name="Young S.K."/>
            <person name="Zeng Q."/>
            <person name="Gargeya S."/>
            <person name="Fitzgerald M."/>
            <person name="Haas B."/>
            <person name="Abouelleil A."/>
            <person name="Allen A.W."/>
            <person name="Alvarado L."/>
            <person name="Arachchi H.M."/>
            <person name="Berlin A.M."/>
            <person name="Chapman S.B."/>
            <person name="Gainer-Dewar J."/>
            <person name="Goldberg J."/>
            <person name="Griggs A."/>
            <person name="Gujja S."/>
            <person name="Hansen M."/>
            <person name="Howarth C."/>
            <person name="Imamovic A."/>
            <person name="Ireland A."/>
            <person name="Larimer J."/>
            <person name="McCowan C."/>
            <person name="Murphy C."/>
            <person name="Pearson M."/>
            <person name="Poon T.W."/>
            <person name="Priest M."/>
            <person name="Roberts A."/>
            <person name="Saif S."/>
            <person name="Shea T."/>
            <person name="Sisk P."/>
            <person name="Sykes S."/>
            <person name="Wortman J."/>
            <person name="Nusbaum C."/>
            <person name="Birren B."/>
        </authorList>
    </citation>
    <scope>NUCLEOTIDE SEQUENCE [LARGE SCALE GENOMIC DNA]</scope>
    <source>
        <strain evidence="2">FAR1</strain>
    </source>
</reference>